<dbReference type="Proteomes" id="UP000706124">
    <property type="component" value="Unassembled WGS sequence"/>
</dbReference>
<evidence type="ECO:0000256" key="1">
    <source>
        <dbReference type="SAM" id="MobiDB-lite"/>
    </source>
</evidence>
<accession>A0A9P7MF68</accession>
<dbReference type="EMBL" id="SRPO01000073">
    <property type="protein sequence ID" value="KAG5942980.1"/>
    <property type="molecule type" value="Genomic_DNA"/>
</dbReference>
<keyword evidence="3" id="KW-1185">Reference proteome</keyword>
<gene>
    <name evidence="2" type="ORF">E4U60_007001</name>
</gene>
<proteinExistence type="predicted"/>
<feature type="region of interest" description="Disordered" evidence="1">
    <location>
        <begin position="1"/>
        <end position="60"/>
    </location>
</feature>
<dbReference type="AlphaFoldDB" id="A0A9P7MF68"/>
<protein>
    <submittedName>
        <fullName evidence="2">Uncharacterized protein</fullName>
    </submittedName>
</protein>
<organism evidence="2 3">
    <name type="scientific">Claviceps pazoutovae</name>
    <dbReference type="NCBI Taxonomy" id="1649127"/>
    <lineage>
        <taxon>Eukaryota</taxon>
        <taxon>Fungi</taxon>
        <taxon>Dikarya</taxon>
        <taxon>Ascomycota</taxon>
        <taxon>Pezizomycotina</taxon>
        <taxon>Sordariomycetes</taxon>
        <taxon>Hypocreomycetidae</taxon>
        <taxon>Hypocreales</taxon>
        <taxon>Clavicipitaceae</taxon>
        <taxon>Claviceps</taxon>
    </lineage>
</organism>
<reference evidence="2 3" key="1">
    <citation type="journal article" date="2020" name="bioRxiv">
        <title>Whole genome comparisons of ergot fungi reveals the divergence and evolution of species within the genus Claviceps are the result of varying mechanisms driving genome evolution and host range expansion.</title>
        <authorList>
            <person name="Wyka S.A."/>
            <person name="Mondo S.J."/>
            <person name="Liu M."/>
            <person name="Dettman J."/>
            <person name="Nalam V."/>
            <person name="Broders K.D."/>
        </authorList>
    </citation>
    <scope>NUCLEOTIDE SEQUENCE [LARGE SCALE GENOMIC DNA]</scope>
    <source>
        <strain evidence="2 3">CCC 1485</strain>
    </source>
</reference>
<comment type="caution">
    <text evidence="2">The sequence shown here is derived from an EMBL/GenBank/DDBJ whole genome shotgun (WGS) entry which is preliminary data.</text>
</comment>
<name>A0A9P7MF68_9HYPO</name>
<evidence type="ECO:0000313" key="2">
    <source>
        <dbReference type="EMBL" id="KAG5942980.1"/>
    </source>
</evidence>
<feature type="compositionally biased region" description="Basic and acidic residues" evidence="1">
    <location>
        <begin position="36"/>
        <end position="55"/>
    </location>
</feature>
<evidence type="ECO:0000313" key="3">
    <source>
        <dbReference type="Proteomes" id="UP000706124"/>
    </source>
</evidence>
<sequence length="81" mass="9326">MLASLLEADQLHHERATRPKAACPRQIVAQAMEGTGKGKEKEKEKDKEKEQDKGQRTRRRILAVRMKGKRKTVTQMGFHSR</sequence>